<evidence type="ECO:0000313" key="3">
    <source>
        <dbReference type="Proteomes" id="UP000192578"/>
    </source>
</evidence>
<proteinExistence type="predicted"/>
<dbReference type="EMBL" id="MTYJ01000702">
    <property type="protein sequence ID" value="OWA55367.1"/>
    <property type="molecule type" value="Genomic_DNA"/>
</dbReference>
<evidence type="ECO:0000256" key="1">
    <source>
        <dbReference type="SAM" id="MobiDB-lite"/>
    </source>
</evidence>
<feature type="compositionally biased region" description="Basic and acidic residues" evidence="1">
    <location>
        <begin position="252"/>
        <end position="271"/>
    </location>
</feature>
<name>A0A9X6NK83_HYPEX</name>
<accession>A0A9X6NK83</accession>
<reference evidence="3" key="1">
    <citation type="submission" date="2017-01" db="EMBL/GenBank/DDBJ databases">
        <title>Comparative genomics of anhydrobiosis in the tardigrade Hypsibius dujardini.</title>
        <authorList>
            <person name="Yoshida Y."/>
            <person name="Koutsovoulos G."/>
            <person name="Laetsch D."/>
            <person name="Stevens L."/>
            <person name="Kumar S."/>
            <person name="Horikawa D."/>
            <person name="Ishino K."/>
            <person name="Komine S."/>
            <person name="Tomita M."/>
            <person name="Blaxter M."/>
            <person name="Arakawa K."/>
        </authorList>
    </citation>
    <scope>NUCLEOTIDE SEQUENCE [LARGE SCALE GENOMIC DNA]</scope>
    <source>
        <strain evidence="3">Z151</strain>
    </source>
</reference>
<dbReference type="AlphaFoldDB" id="A0A9X6NK83"/>
<dbReference type="Proteomes" id="UP000192578">
    <property type="component" value="Unassembled WGS sequence"/>
</dbReference>
<organism evidence="2 3">
    <name type="scientific">Hypsibius exemplaris</name>
    <name type="common">Freshwater tardigrade</name>
    <dbReference type="NCBI Taxonomy" id="2072580"/>
    <lineage>
        <taxon>Eukaryota</taxon>
        <taxon>Metazoa</taxon>
        <taxon>Ecdysozoa</taxon>
        <taxon>Tardigrada</taxon>
        <taxon>Eutardigrada</taxon>
        <taxon>Parachela</taxon>
        <taxon>Hypsibioidea</taxon>
        <taxon>Hypsibiidae</taxon>
        <taxon>Hypsibius</taxon>
    </lineage>
</organism>
<sequence>MRLVWQVSVAVAPEDYARWGRWAVSGLRVVPAGGHHNRTVSTTAGWMRVFSGALRNPKDIRETRCSASQSQRRPTPRSPSLRKPDGRQAAERSKDEKKVRIKTSRETSGPGTSAPVAVCDGKNKAIVPGEEKKGDRTPVYLRPRATEKETWRGAGGRHGQQSGRQRPEWRRSGQTWEQGNPVYRATRRVGLVMVWDQRRVQKKLSLKCAVIDVRAQIRGGSWEEHFESQLRRTARGDEGSGSVRWTGITHVPDGREDKLQRGGNVKKGEGR</sequence>
<feature type="region of interest" description="Disordered" evidence="1">
    <location>
        <begin position="57"/>
        <end position="175"/>
    </location>
</feature>
<comment type="caution">
    <text evidence="2">The sequence shown here is derived from an EMBL/GenBank/DDBJ whole genome shotgun (WGS) entry which is preliminary data.</text>
</comment>
<feature type="region of interest" description="Disordered" evidence="1">
    <location>
        <begin position="233"/>
        <end position="271"/>
    </location>
</feature>
<keyword evidence="3" id="KW-1185">Reference proteome</keyword>
<gene>
    <name evidence="2" type="ORF">BV898_19751</name>
</gene>
<feature type="compositionally biased region" description="Basic and acidic residues" evidence="1">
    <location>
        <begin position="82"/>
        <end position="98"/>
    </location>
</feature>
<evidence type="ECO:0000313" key="2">
    <source>
        <dbReference type="EMBL" id="OWA55367.1"/>
    </source>
</evidence>
<protein>
    <submittedName>
        <fullName evidence="2">Uncharacterized protein</fullName>
    </submittedName>
</protein>